<proteinExistence type="predicted"/>
<comment type="pathway">
    <text evidence="1">Lipid metabolism.</text>
</comment>
<feature type="signal peptide" evidence="7">
    <location>
        <begin position="1"/>
        <end position="23"/>
    </location>
</feature>
<dbReference type="Pfam" id="PF01553">
    <property type="entry name" value="Acyltransferase"/>
    <property type="match status" value="1"/>
</dbReference>
<dbReference type="PANTHER" id="PTHR10434:SF64">
    <property type="entry name" value="1-ACYL-SN-GLYCEROL-3-PHOSPHATE ACYLTRANSFERASE-RELATED"/>
    <property type="match status" value="1"/>
</dbReference>
<keyword evidence="6" id="KW-0472">Membrane</keyword>
<keyword evidence="2" id="KW-0444">Lipid biosynthesis</keyword>
<dbReference type="GO" id="GO:0003841">
    <property type="term" value="F:1-acylglycerol-3-phosphate O-acyltransferase activity"/>
    <property type="evidence" value="ECO:0007669"/>
    <property type="project" value="TreeGrafter"/>
</dbReference>
<evidence type="ECO:0000256" key="1">
    <source>
        <dbReference type="ARBA" id="ARBA00005189"/>
    </source>
</evidence>
<evidence type="ECO:0000256" key="7">
    <source>
        <dbReference type="SAM" id="SignalP"/>
    </source>
</evidence>
<evidence type="ECO:0000256" key="4">
    <source>
        <dbReference type="ARBA" id="ARBA00023098"/>
    </source>
</evidence>
<evidence type="ECO:0000313" key="9">
    <source>
        <dbReference type="EMBL" id="KAL1507743.1"/>
    </source>
</evidence>
<comment type="caution">
    <text evidence="9">The sequence shown here is derived from an EMBL/GenBank/DDBJ whole genome shotgun (WGS) entry which is preliminary data.</text>
</comment>
<keyword evidence="10" id="KW-1185">Reference proteome</keyword>
<accession>A0AB34IXA8</accession>
<feature type="domain" description="Phospholipid/glycerol acyltransferase" evidence="8">
    <location>
        <begin position="224"/>
        <end position="338"/>
    </location>
</feature>
<dbReference type="PANTHER" id="PTHR10434">
    <property type="entry name" value="1-ACYL-SN-GLYCEROL-3-PHOSPHATE ACYLTRANSFERASE"/>
    <property type="match status" value="1"/>
</dbReference>
<name>A0AB34IXA8_PRYPA</name>
<evidence type="ECO:0000259" key="8">
    <source>
        <dbReference type="SMART" id="SM00563"/>
    </source>
</evidence>
<keyword evidence="7" id="KW-0732">Signal</keyword>
<organism evidence="9 10">
    <name type="scientific">Prymnesium parvum</name>
    <name type="common">Toxic golden alga</name>
    <dbReference type="NCBI Taxonomy" id="97485"/>
    <lineage>
        <taxon>Eukaryota</taxon>
        <taxon>Haptista</taxon>
        <taxon>Haptophyta</taxon>
        <taxon>Prymnesiophyceae</taxon>
        <taxon>Prymnesiales</taxon>
        <taxon>Prymnesiaceae</taxon>
        <taxon>Prymnesium</taxon>
    </lineage>
</organism>
<dbReference type="CDD" id="cd07989">
    <property type="entry name" value="LPLAT_AGPAT-like"/>
    <property type="match status" value="1"/>
</dbReference>
<reference evidence="9 10" key="1">
    <citation type="journal article" date="2024" name="Science">
        <title>Giant polyketide synthase enzymes in the biosynthesis of giant marine polyether toxins.</title>
        <authorList>
            <person name="Fallon T.R."/>
            <person name="Shende V.V."/>
            <person name="Wierzbicki I.H."/>
            <person name="Pendleton A.L."/>
            <person name="Watervoot N.F."/>
            <person name="Auber R.P."/>
            <person name="Gonzalez D.J."/>
            <person name="Wisecaver J.H."/>
            <person name="Moore B.S."/>
        </authorList>
    </citation>
    <scope>NUCLEOTIDE SEQUENCE [LARGE SCALE GENOMIC DNA]</scope>
    <source>
        <strain evidence="9 10">12B1</strain>
    </source>
</reference>
<keyword evidence="3" id="KW-0808">Transferase</keyword>
<gene>
    <name evidence="9" type="ORF">AB1Y20_007355</name>
</gene>
<dbReference type="GO" id="GO:0006654">
    <property type="term" value="P:phosphatidic acid biosynthetic process"/>
    <property type="evidence" value="ECO:0007669"/>
    <property type="project" value="TreeGrafter"/>
</dbReference>
<dbReference type="Proteomes" id="UP001515480">
    <property type="component" value="Unassembled WGS sequence"/>
</dbReference>
<dbReference type="AlphaFoldDB" id="A0AB34IXA8"/>
<evidence type="ECO:0000256" key="5">
    <source>
        <dbReference type="ARBA" id="ARBA00023315"/>
    </source>
</evidence>
<feature type="transmembrane region" description="Helical" evidence="6">
    <location>
        <begin position="153"/>
        <end position="182"/>
    </location>
</feature>
<dbReference type="SMART" id="SM00563">
    <property type="entry name" value="PlsC"/>
    <property type="match status" value="1"/>
</dbReference>
<dbReference type="EMBL" id="JBGBPQ010000017">
    <property type="protein sequence ID" value="KAL1507743.1"/>
    <property type="molecule type" value="Genomic_DNA"/>
</dbReference>
<dbReference type="SUPFAM" id="SSF69593">
    <property type="entry name" value="Glycerol-3-phosphate (1)-acyltransferase"/>
    <property type="match status" value="1"/>
</dbReference>
<feature type="chain" id="PRO_5044222743" description="Phospholipid/glycerol acyltransferase domain-containing protein" evidence="7">
    <location>
        <begin position="24"/>
        <end position="397"/>
    </location>
</feature>
<evidence type="ECO:0000256" key="6">
    <source>
        <dbReference type="SAM" id="Phobius"/>
    </source>
</evidence>
<dbReference type="InterPro" id="IPR002123">
    <property type="entry name" value="Plipid/glycerol_acylTrfase"/>
</dbReference>
<evidence type="ECO:0000256" key="2">
    <source>
        <dbReference type="ARBA" id="ARBA00022516"/>
    </source>
</evidence>
<keyword evidence="4" id="KW-0443">Lipid metabolism</keyword>
<sequence>MGSMFTLAVALFGLIKFITVVIAYDAAAARCMACTDRRRCLFCAEHVGSGGIGDFRLPTCSVLLPLSRVRCVTTAASDMCVLRAALMLAAIHLASAVSLTPRISPHHRHTIRRVVAVPRMSEVASNPGGTSSLSKVPPLPVCPPTNKVGRTILGIYFAFACFGSAIIVYPPLIVITLTSLFIDNTRRRWCDWIVQAWARLTLVAMRASVTVEGLENLPPHGEAVLYAPNHCSFLDIFALSGYLPRRFKYVSKIEILRIPLIGWAMQFAKHIAIRREDRASQMQTFKDAIECLSAGSSLVTFPEGTRSKDGRLLPFKKGPFTMAARAGVRVVPISIIGTHVYQPPSCLAPIARPRGLRIVVHPPLPAPEAKKEQATLELARAAIMSALHPSMLPKDAS</sequence>
<keyword evidence="6" id="KW-1133">Transmembrane helix</keyword>
<evidence type="ECO:0000313" key="10">
    <source>
        <dbReference type="Proteomes" id="UP001515480"/>
    </source>
</evidence>
<protein>
    <recommendedName>
        <fullName evidence="8">Phospholipid/glycerol acyltransferase domain-containing protein</fullName>
    </recommendedName>
</protein>
<keyword evidence="6" id="KW-0812">Transmembrane</keyword>
<keyword evidence="5" id="KW-0012">Acyltransferase</keyword>
<evidence type="ECO:0000256" key="3">
    <source>
        <dbReference type="ARBA" id="ARBA00022679"/>
    </source>
</evidence>